<dbReference type="InterPro" id="IPR005612">
    <property type="entry name" value="CCAAT-binding_factor"/>
</dbReference>
<evidence type="ECO:0000259" key="9">
    <source>
        <dbReference type="Pfam" id="PF07540"/>
    </source>
</evidence>
<organism evidence="10 11">
    <name type="scientific">Molorchus minor</name>
    <dbReference type="NCBI Taxonomy" id="1323400"/>
    <lineage>
        <taxon>Eukaryota</taxon>
        <taxon>Metazoa</taxon>
        <taxon>Ecdysozoa</taxon>
        <taxon>Arthropoda</taxon>
        <taxon>Hexapoda</taxon>
        <taxon>Insecta</taxon>
        <taxon>Pterygota</taxon>
        <taxon>Neoptera</taxon>
        <taxon>Endopterygota</taxon>
        <taxon>Coleoptera</taxon>
        <taxon>Polyphaga</taxon>
        <taxon>Cucujiformia</taxon>
        <taxon>Chrysomeloidea</taxon>
        <taxon>Cerambycidae</taxon>
        <taxon>Lamiinae</taxon>
        <taxon>Monochamini</taxon>
        <taxon>Molorchus</taxon>
    </lineage>
</organism>
<keyword evidence="4" id="KW-0539">Nucleus</keyword>
<dbReference type="PANTHER" id="PTHR14428">
    <property type="entry name" value="NUCLEOLAR COMPLEX PROTEIN 3"/>
    <property type="match status" value="1"/>
</dbReference>
<evidence type="ECO:0000256" key="6">
    <source>
        <dbReference type="ARBA" id="ARBA00032937"/>
    </source>
</evidence>
<evidence type="ECO:0000256" key="5">
    <source>
        <dbReference type="ARBA" id="ARBA00032701"/>
    </source>
</evidence>
<gene>
    <name evidence="10" type="ORF">NQ317_014724</name>
</gene>
<keyword evidence="11" id="KW-1185">Reference proteome</keyword>
<dbReference type="SUPFAM" id="SSF48371">
    <property type="entry name" value="ARM repeat"/>
    <property type="match status" value="1"/>
</dbReference>
<evidence type="ECO:0000256" key="7">
    <source>
        <dbReference type="SAM" id="MobiDB-lite"/>
    </source>
</evidence>
<feature type="region of interest" description="Disordered" evidence="7">
    <location>
        <begin position="25"/>
        <end position="53"/>
    </location>
</feature>
<dbReference type="Proteomes" id="UP001162164">
    <property type="component" value="Unassembled WGS sequence"/>
</dbReference>
<name>A0ABQ9JJS4_9CUCU</name>
<reference evidence="10" key="1">
    <citation type="journal article" date="2023" name="Insect Mol. Biol.">
        <title>Genome sequencing provides insights into the evolution of gene families encoding plant cell wall-degrading enzymes in longhorned beetles.</title>
        <authorList>
            <person name="Shin N.R."/>
            <person name="Okamura Y."/>
            <person name="Kirsch R."/>
            <person name="Pauchet Y."/>
        </authorList>
    </citation>
    <scope>NUCLEOTIDE SEQUENCE</scope>
    <source>
        <strain evidence="10">MMC_N1</strain>
    </source>
</reference>
<keyword evidence="3" id="KW-0175">Coiled coil</keyword>
<evidence type="ECO:0000313" key="11">
    <source>
        <dbReference type="Proteomes" id="UP001162164"/>
    </source>
</evidence>
<feature type="domain" description="CCAAT-binding factor" evidence="8">
    <location>
        <begin position="507"/>
        <end position="582"/>
    </location>
</feature>
<feature type="compositionally biased region" description="Basic and acidic residues" evidence="7">
    <location>
        <begin position="32"/>
        <end position="44"/>
    </location>
</feature>
<evidence type="ECO:0000313" key="10">
    <source>
        <dbReference type="EMBL" id="KAJ8978208.1"/>
    </source>
</evidence>
<dbReference type="InterPro" id="IPR016903">
    <property type="entry name" value="Nucleolar_cplx-assoc_3"/>
</dbReference>
<evidence type="ECO:0000256" key="4">
    <source>
        <dbReference type="ARBA" id="ARBA00023242"/>
    </source>
</evidence>
<sequence length="591" mass="68157">MVIQSEIIKKKNKLIKQGVIKKNKPNKVIKQLPEKKPPDNHNNESEESDIGEDMLQMVDEDDITFLKKAITNRSYNIFNKVKYSEFTGPKPKKLKLNEGDDTLEKEYEEANDTSNIKKFKNLLPIKTKSGVIPQQIEEINEIDGIDNNEEIDEVTQESNEELDDTEETMEFSIQSPNFDPAQPISAAQLLAARNEVLRQKKIHIGTLSAGLLENPEEKVMNLKTLLNIMDEETPEVYVTVKKLVIVSLVEIFKDILPDYEIKDIKQEVKKDTLKLQKYEENLLLYYKKFLQKLEKYAYILIKKNGDSRKRTEDEITLGILGVQAMCDLLVAHPYFNFSQNIAQAVVPFLNSHNKAAKELTSTAIKTLFKEDKREEITLKILRIINNYLKNHSSNIHSEMLEVLLVLRLKDVNLNQEKEQDIKQKKLMAHKSRIMQLSKKRKKEITKIVFNIYFRILKNSSGNTKVLAVCLEGLAKFSHCINLEFYIDIVNVLDQLLKEDWLGYKEKLFCIQTVFAILSGQGEVLNIDPTRFYNSLYKDLFSASTLSKKSDTILTLLKTLNDAIIKRRKKITNNRSLSFVKKVGHTIPTTIS</sequence>
<comment type="similarity">
    <text evidence="2">Belongs to the CBF/MAK21 family.</text>
</comment>
<evidence type="ECO:0000256" key="2">
    <source>
        <dbReference type="ARBA" id="ARBA00007797"/>
    </source>
</evidence>
<dbReference type="Pfam" id="PF07540">
    <property type="entry name" value="NOC3p"/>
    <property type="match status" value="1"/>
</dbReference>
<dbReference type="InterPro" id="IPR011501">
    <property type="entry name" value="Noc3_N"/>
</dbReference>
<evidence type="ECO:0000256" key="1">
    <source>
        <dbReference type="ARBA" id="ARBA00004604"/>
    </source>
</evidence>
<protein>
    <recommendedName>
        <fullName evidence="6">NOC3-like protein</fullName>
    </recommendedName>
    <alternativeName>
        <fullName evidence="5">Nucleolar complex-associated protein 3-like protein</fullName>
    </alternativeName>
</protein>
<proteinExistence type="inferred from homology"/>
<evidence type="ECO:0000256" key="3">
    <source>
        <dbReference type="ARBA" id="ARBA00023054"/>
    </source>
</evidence>
<dbReference type="PANTHER" id="PTHR14428:SF5">
    <property type="entry name" value="NUCLEOLAR COMPLEX PROTEIN 3 HOMOLOG"/>
    <property type="match status" value="1"/>
</dbReference>
<dbReference type="InterPro" id="IPR016024">
    <property type="entry name" value="ARM-type_fold"/>
</dbReference>
<comment type="subcellular location">
    <subcellularLocation>
        <location evidence="1">Nucleus</location>
        <location evidence="1">Nucleolus</location>
    </subcellularLocation>
</comment>
<accession>A0ABQ9JJS4</accession>
<feature type="domain" description="Nucleolar complex-associated protein 3 N-terminal" evidence="9">
    <location>
        <begin position="199"/>
        <end position="289"/>
    </location>
</feature>
<dbReference type="Pfam" id="PF03914">
    <property type="entry name" value="CBF"/>
    <property type="match status" value="1"/>
</dbReference>
<comment type="caution">
    <text evidence="10">The sequence shown here is derived from an EMBL/GenBank/DDBJ whole genome shotgun (WGS) entry which is preliminary data.</text>
</comment>
<evidence type="ECO:0000259" key="8">
    <source>
        <dbReference type="Pfam" id="PF03914"/>
    </source>
</evidence>
<dbReference type="EMBL" id="JAPWTJ010000463">
    <property type="protein sequence ID" value="KAJ8978208.1"/>
    <property type="molecule type" value="Genomic_DNA"/>
</dbReference>